<feature type="domain" description="Major facilitator superfamily (MFS) profile" evidence="7">
    <location>
        <begin position="22"/>
        <end position="460"/>
    </location>
</feature>
<feature type="transmembrane region" description="Helical" evidence="6">
    <location>
        <begin position="91"/>
        <end position="112"/>
    </location>
</feature>
<dbReference type="AlphaFoldDB" id="A0A9X1YDT8"/>
<feature type="transmembrane region" description="Helical" evidence="6">
    <location>
        <begin position="21"/>
        <end position="46"/>
    </location>
</feature>
<dbReference type="InterPro" id="IPR020846">
    <property type="entry name" value="MFS_dom"/>
</dbReference>
<feature type="transmembrane region" description="Helical" evidence="6">
    <location>
        <begin position="344"/>
        <end position="363"/>
    </location>
</feature>
<feature type="transmembrane region" description="Helical" evidence="6">
    <location>
        <begin position="58"/>
        <end position="79"/>
    </location>
</feature>
<dbReference type="RefSeq" id="WP_275680362.1">
    <property type="nucleotide sequence ID" value="NZ_JAJLJH010000001.1"/>
</dbReference>
<keyword evidence="5 6" id="KW-0472">Membrane</keyword>
<reference evidence="8" key="1">
    <citation type="submission" date="2021-11" db="EMBL/GenBank/DDBJ databases">
        <title>BS-T2-15 a new species belonging to the Comamonadaceae family isolated from the soil of a French oak forest.</title>
        <authorList>
            <person name="Mieszkin S."/>
            <person name="Alain K."/>
        </authorList>
    </citation>
    <scope>NUCLEOTIDE SEQUENCE</scope>
    <source>
        <strain evidence="8">BS-T2-15</strain>
    </source>
</reference>
<keyword evidence="4 6" id="KW-1133">Transmembrane helix</keyword>
<dbReference type="PANTHER" id="PTHR42718">
    <property type="entry name" value="MAJOR FACILITATOR SUPERFAMILY MULTIDRUG TRANSPORTER MFSC"/>
    <property type="match status" value="1"/>
</dbReference>
<comment type="subcellular location">
    <subcellularLocation>
        <location evidence="1">Membrane</location>
        <topology evidence="1">Multi-pass membrane protein</topology>
    </subcellularLocation>
</comment>
<keyword evidence="9" id="KW-1185">Reference proteome</keyword>
<name>A0A9X1YDT8_9BURK</name>
<dbReference type="Pfam" id="PF07690">
    <property type="entry name" value="MFS_1"/>
    <property type="match status" value="1"/>
</dbReference>
<feature type="transmembrane region" description="Helical" evidence="6">
    <location>
        <begin position="118"/>
        <end position="138"/>
    </location>
</feature>
<dbReference type="EMBL" id="JAJLJH010000001">
    <property type="protein sequence ID" value="MCK9684329.1"/>
    <property type="molecule type" value="Genomic_DNA"/>
</dbReference>
<feature type="transmembrane region" description="Helical" evidence="6">
    <location>
        <begin position="279"/>
        <end position="302"/>
    </location>
</feature>
<evidence type="ECO:0000259" key="7">
    <source>
        <dbReference type="PROSITE" id="PS50850"/>
    </source>
</evidence>
<accession>A0A9X1YDT8</accession>
<dbReference type="InterPro" id="IPR036259">
    <property type="entry name" value="MFS_trans_sf"/>
</dbReference>
<evidence type="ECO:0000256" key="3">
    <source>
        <dbReference type="ARBA" id="ARBA00022692"/>
    </source>
</evidence>
<evidence type="ECO:0000256" key="2">
    <source>
        <dbReference type="ARBA" id="ARBA00022448"/>
    </source>
</evidence>
<feature type="transmembrane region" description="Helical" evidence="6">
    <location>
        <begin position="241"/>
        <end position="258"/>
    </location>
</feature>
<gene>
    <name evidence="8" type="ORF">LPC04_01260</name>
</gene>
<dbReference type="InterPro" id="IPR011701">
    <property type="entry name" value="MFS"/>
</dbReference>
<feature type="transmembrane region" description="Helical" evidence="6">
    <location>
        <begin position="405"/>
        <end position="426"/>
    </location>
</feature>
<dbReference type="CDD" id="cd17321">
    <property type="entry name" value="MFS_MMR_MDR_like"/>
    <property type="match status" value="1"/>
</dbReference>
<keyword evidence="3 6" id="KW-0812">Transmembrane</keyword>
<comment type="caution">
    <text evidence="8">The sequence shown here is derived from an EMBL/GenBank/DDBJ whole genome shotgun (WGS) entry which is preliminary data.</text>
</comment>
<dbReference type="SUPFAM" id="SSF103473">
    <property type="entry name" value="MFS general substrate transporter"/>
    <property type="match status" value="1"/>
</dbReference>
<dbReference type="Gene3D" id="1.20.1250.20">
    <property type="entry name" value="MFS general substrate transporter like domains"/>
    <property type="match status" value="1"/>
</dbReference>
<keyword evidence="2" id="KW-0813">Transport</keyword>
<dbReference type="GO" id="GO:0022857">
    <property type="term" value="F:transmembrane transporter activity"/>
    <property type="evidence" value="ECO:0007669"/>
    <property type="project" value="InterPro"/>
</dbReference>
<feature type="transmembrane region" description="Helical" evidence="6">
    <location>
        <begin position="314"/>
        <end position="332"/>
    </location>
</feature>
<evidence type="ECO:0000313" key="9">
    <source>
        <dbReference type="Proteomes" id="UP001139353"/>
    </source>
</evidence>
<dbReference type="Proteomes" id="UP001139353">
    <property type="component" value="Unassembled WGS sequence"/>
</dbReference>
<feature type="transmembrane region" description="Helical" evidence="6">
    <location>
        <begin position="178"/>
        <end position="197"/>
    </location>
</feature>
<proteinExistence type="predicted"/>
<protein>
    <submittedName>
        <fullName evidence="8">MFS transporter</fullName>
    </submittedName>
</protein>
<dbReference type="PANTHER" id="PTHR42718:SF9">
    <property type="entry name" value="MAJOR FACILITATOR SUPERFAMILY MULTIDRUG TRANSPORTER MFSC"/>
    <property type="match status" value="1"/>
</dbReference>
<evidence type="ECO:0000313" key="8">
    <source>
        <dbReference type="EMBL" id="MCK9684329.1"/>
    </source>
</evidence>
<feature type="transmembrane region" description="Helical" evidence="6">
    <location>
        <begin position="369"/>
        <end position="393"/>
    </location>
</feature>
<evidence type="ECO:0000256" key="6">
    <source>
        <dbReference type="SAM" id="Phobius"/>
    </source>
</evidence>
<dbReference type="PROSITE" id="PS50850">
    <property type="entry name" value="MFS"/>
    <property type="match status" value="1"/>
</dbReference>
<feature type="transmembrane region" description="Helical" evidence="6">
    <location>
        <begin position="150"/>
        <end position="172"/>
    </location>
</feature>
<evidence type="ECO:0000256" key="1">
    <source>
        <dbReference type="ARBA" id="ARBA00004141"/>
    </source>
</evidence>
<evidence type="ECO:0000256" key="4">
    <source>
        <dbReference type="ARBA" id="ARBA00022989"/>
    </source>
</evidence>
<dbReference type="GO" id="GO:0016020">
    <property type="term" value="C:membrane"/>
    <property type="evidence" value="ECO:0007669"/>
    <property type="project" value="UniProtKB-SubCell"/>
</dbReference>
<organism evidence="8 9">
    <name type="scientific">Scleromatobacter humisilvae</name>
    <dbReference type="NCBI Taxonomy" id="2897159"/>
    <lineage>
        <taxon>Bacteria</taxon>
        <taxon>Pseudomonadati</taxon>
        <taxon>Pseudomonadota</taxon>
        <taxon>Betaproteobacteria</taxon>
        <taxon>Burkholderiales</taxon>
        <taxon>Sphaerotilaceae</taxon>
        <taxon>Scleromatobacter</taxon>
    </lineage>
</organism>
<feature type="transmembrane region" description="Helical" evidence="6">
    <location>
        <begin position="438"/>
        <end position="457"/>
    </location>
</feature>
<sequence>MSSDTRFLAAAADRPAPSFALVVLATSMAFVVGQLDVTIVNVALPAMGRELGAGVDGLQWVVDAYAVAFAAFMLSAGALGDRFGARRAFQWGMGLFGLASIACAAAPGILALDAARVLQGLGAAVMLPNSLALLNHALAHEPARRARAIGYWTAAGAISIALGPVLGGLLVAGVGWRAIFWVNVPLCLVGGWLSTRLRETPTAGAKPPLDIAGQVLATLALGALIATLIEARALGLHDSRIWLGGATTLVLGVALLFVERRAAAPVIATDLFALRDFRNAVFFGTVVNGTYYGAIFVIALFLQTARHYTPLQAGLAFLPLTAGFFLSNVLSGSAITRFGTRRPMIVGALVDLLGFGVLALASTTRSLPLMLAGFLLIPSGMGLAVPAMTTTVLSSVDKSRSSLAAAILNTARQSAGAIGVAVFGALAHGDAGQIGLGLRITCAVAMILLGFAALAAARLKGVPPHA</sequence>
<feature type="transmembrane region" description="Helical" evidence="6">
    <location>
        <begin position="209"/>
        <end position="229"/>
    </location>
</feature>
<evidence type="ECO:0000256" key="5">
    <source>
        <dbReference type="ARBA" id="ARBA00023136"/>
    </source>
</evidence>